<organism evidence="9 10">
    <name type="scientific">Sulfolobus tengchongensis</name>
    <dbReference type="NCBI Taxonomy" id="207809"/>
    <lineage>
        <taxon>Archaea</taxon>
        <taxon>Thermoproteota</taxon>
        <taxon>Thermoprotei</taxon>
        <taxon>Sulfolobales</taxon>
        <taxon>Sulfolobaceae</taxon>
        <taxon>Sulfolobus</taxon>
    </lineage>
</organism>
<dbReference type="PROSITE" id="PS00217">
    <property type="entry name" value="SUGAR_TRANSPORT_2"/>
    <property type="match status" value="1"/>
</dbReference>
<feature type="transmembrane region" description="Helical" evidence="7">
    <location>
        <begin position="186"/>
        <end position="207"/>
    </location>
</feature>
<evidence type="ECO:0000313" key="10">
    <source>
        <dbReference type="Proteomes" id="UP001432202"/>
    </source>
</evidence>
<dbReference type="AlphaFoldDB" id="A0AAX4L2P3"/>
<dbReference type="PANTHER" id="PTHR43045">
    <property type="entry name" value="SHIKIMATE TRANSPORTER"/>
    <property type="match status" value="1"/>
</dbReference>
<feature type="transmembrane region" description="Helical" evidence="7">
    <location>
        <begin position="375"/>
        <end position="396"/>
    </location>
</feature>
<feature type="domain" description="Major facilitator superfamily (MFS) profile" evidence="8">
    <location>
        <begin position="13"/>
        <end position="425"/>
    </location>
</feature>
<dbReference type="EMBL" id="CP146016">
    <property type="protein sequence ID" value="WWQ61185.1"/>
    <property type="molecule type" value="Genomic_DNA"/>
</dbReference>
<feature type="transmembrane region" description="Helical" evidence="7">
    <location>
        <begin position="151"/>
        <end position="174"/>
    </location>
</feature>
<feature type="transmembrane region" description="Helical" evidence="7">
    <location>
        <begin position="331"/>
        <end position="354"/>
    </location>
</feature>
<dbReference type="Gene3D" id="1.20.1250.20">
    <property type="entry name" value="MFS general substrate transporter like domains"/>
    <property type="match status" value="2"/>
</dbReference>
<evidence type="ECO:0000259" key="8">
    <source>
        <dbReference type="PROSITE" id="PS50850"/>
    </source>
</evidence>
<feature type="transmembrane region" description="Helical" evidence="7">
    <location>
        <begin position="12"/>
        <end position="35"/>
    </location>
</feature>
<dbReference type="Pfam" id="PF07690">
    <property type="entry name" value="MFS_1"/>
    <property type="match status" value="1"/>
</dbReference>
<dbReference type="SUPFAM" id="SSF103473">
    <property type="entry name" value="MFS general substrate transporter"/>
    <property type="match status" value="1"/>
</dbReference>
<dbReference type="GO" id="GO:0005886">
    <property type="term" value="C:plasma membrane"/>
    <property type="evidence" value="ECO:0007669"/>
    <property type="project" value="UniProtKB-SubCell"/>
</dbReference>
<dbReference type="GeneID" id="89335830"/>
<feature type="transmembrane region" description="Helical" evidence="7">
    <location>
        <begin position="306"/>
        <end position="325"/>
    </location>
</feature>
<feature type="transmembrane region" description="Helical" evidence="7">
    <location>
        <begin position="272"/>
        <end position="294"/>
    </location>
</feature>
<keyword evidence="2" id="KW-0813">Transport</keyword>
<evidence type="ECO:0000256" key="2">
    <source>
        <dbReference type="ARBA" id="ARBA00022448"/>
    </source>
</evidence>
<feature type="transmembrane region" description="Helical" evidence="7">
    <location>
        <begin position="41"/>
        <end position="65"/>
    </location>
</feature>
<dbReference type="Proteomes" id="UP001432202">
    <property type="component" value="Chromosome"/>
</dbReference>
<feature type="transmembrane region" description="Helical" evidence="7">
    <location>
        <begin position="85"/>
        <end position="104"/>
    </location>
</feature>
<dbReference type="InterPro" id="IPR005829">
    <property type="entry name" value="Sugar_transporter_CS"/>
</dbReference>
<dbReference type="InterPro" id="IPR011701">
    <property type="entry name" value="MFS"/>
</dbReference>
<keyword evidence="5 7" id="KW-1133">Transmembrane helix</keyword>
<evidence type="ECO:0000256" key="7">
    <source>
        <dbReference type="SAM" id="Phobius"/>
    </source>
</evidence>
<proteinExistence type="predicted"/>
<protein>
    <submittedName>
        <fullName evidence="9">MFS transporter</fullName>
    </submittedName>
</protein>
<dbReference type="InterPro" id="IPR020846">
    <property type="entry name" value="MFS_dom"/>
</dbReference>
<gene>
    <name evidence="9" type="ORF">V6M85_03640</name>
</gene>
<dbReference type="PANTHER" id="PTHR43045:SF1">
    <property type="entry name" value="SHIKIMATE TRANSPORTER"/>
    <property type="match status" value="1"/>
</dbReference>
<name>A0AAX4L2P3_9CREN</name>
<evidence type="ECO:0000256" key="4">
    <source>
        <dbReference type="ARBA" id="ARBA00022692"/>
    </source>
</evidence>
<comment type="subcellular location">
    <subcellularLocation>
        <location evidence="1">Cell membrane</location>
        <topology evidence="1">Multi-pass membrane protein</topology>
    </subcellularLocation>
</comment>
<accession>A0AAX4L2P3</accession>
<evidence type="ECO:0000256" key="1">
    <source>
        <dbReference type="ARBA" id="ARBA00004651"/>
    </source>
</evidence>
<keyword evidence="6 7" id="KW-0472">Membrane</keyword>
<keyword evidence="3" id="KW-1003">Cell membrane</keyword>
<feature type="transmembrane region" description="Helical" evidence="7">
    <location>
        <begin position="402"/>
        <end position="421"/>
    </location>
</feature>
<evidence type="ECO:0000313" key="9">
    <source>
        <dbReference type="EMBL" id="WWQ61185.1"/>
    </source>
</evidence>
<dbReference type="PROSITE" id="PS00216">
    <property type="entry name" value="SUGAR_TRANSPORT_1"/>
    <property type="match status" value="1"/>
</dbReference>
<evidence type="ECO:0000256" key="5">
    <source>
        <dbReference type="ARBA" id="ARBA00022989"/>
    </source>
</evidence>
<evidence type="ECO:0000256" key="6">
    <source>
        <dbReference type="ARBA" id="ARBA00023136"/>
    </source>
</evidence>
<sequence>MADKAIRSKIPYIAFITSFGTYLEYYDFFAGSIFAGTIWPVLFFAPGNIVAATIASIGAYASTYFARPVGAYIFGHLGDKVGRKFNLMLTLLLLAIGSIGIALLPPYTSIGIVAIALLTIFRVIQGLGLGGEYGGGGALLMEFVGSNRRGLWSGVFQSSAAFGLLTASGGVLLASSILSGKAFLTFGWRVVYGVAVIAAIIGIILRFRMSESPMFLSLQQQRQIVKWPASTVLRKYWKLVILLAFSWLYIVGVNQLVVVFGNEYLSNLSFPISFVSLGVVIQGVVGVFITIFSGYISDRIGRKRTLIIGGILGVISLPLFFTMALTRSAVMVLLSEVLMGITTWWGLGVIIALYSENYPTNVRASGAGLSYQLGGFIAGIVLALILPLAILAGHGIIGSWPYVSMIGIIIAIISIISHLTLKETKDLKLA</sequence>
<dbReference type="InterPro" id="IPR036259">
    <property type="entry name" value="MFS_trans_sf"/>
</dbReference>
<feature type="transmembrane region" description="Helical" evidence="7">
    <location>
        <begin position="110"/>
        <end position="130"/>
    </location>
</feature>
<keyword evidence="4 7" id="KW-0812">Transmembrane</keyword>
<dbReference type="GO" id="GO:0022857">
    <property type="term" value="F:transmembrane transporter activity"/>
    <property type="evidence" value="ECO:0007669"/>
    <property type="project" value="InterPro"/>
</dbReference>
<reference evidence="9 10" key="1">
    <citation type="submission" date="2024-02" db="EMBL/GenBank/DDBJ databases">
        <title>STSV induces naive adaptation in Sulfolobus.</title>
        <authorList>
            <person name="Xiang X."/>
            <person name="Song M."/>
        </authorList>
    </citation>
    <scope>NUCLEOTIDE SEQUENCE [LARGE SCALE GENOMIC DNA]</scope>
    <source>
        <strain evidence="9 10">RT2</strain>
    </source>
</reference>
<keyword evidence="10" id="KW-1185">Reference proteome</keyword>
<dbReference type="RefSeq" id="WP_338603101.1">
    <property type="nucleotide sequence ID" value="NZ_CP146016.1"/>
</dbReference>
<feature type="transmembrane region" description="Helical" evidence="7">
    <location>
        <begin position="236"/>
        <end position="260"/>
    </location>
</feature>
<evidence type="ECO:0000256" key="3">
    <source>
        <dbReference type="ARBA" id="ARBA00022475"/>
    </source>
</evidence>
<dbReference type="PROSITE" id="PS50850">
    <property type="entry name" value="MFS"/>
    <property type="match status" value="1"/>
</dbReference>